<organism evidence="1 2">
    <name type="scientific">Fusarium avenaceum</name>
    <dbReference type="NCBI Taxonomy" id="40199"/>
    <lineage>
        <taxon>Eukaryota</taxon>
        <taxon>Fungi</taxon>
        <taxon>Dikarya</taxon>
        <taxon>Ascomycota</taxon>
        <taxon>Pezizomycotina</taxon>
        <taxon>Sordariomycetes</taxon>
        <taxon>Hypocreomycetidae</taxon>
        <taxon>Hypocreales</taxon>
        <taxon>Nectriaceae</taxon>
        <taxon>Fusarium</taxon>
        <taxon>Fusarium tricinctum species complex</taxon>
    </lineage>
</organism>
<reference evidence="1" key="1">
    <citation type="submission" date="2021-04" db="EMBL/GenBank/DDBJ databases">
        <title>Draft genome of Fusarium avenaceum strain F156N33, isolated from an atmospheric sample in Virginia.</title>
        <authorList>
            <person name="Yang S."/>
            <person name="Vinatzer B.A."/>
            <person name="Coleman J."/>
        </authorList>
    </citation>
    <scope>NUCLEOTIDE SEQUENCE</scope>
    <source>
        <strain evidence="1">F156N33</strain>
    </source>
</reference>
<dbReference type="Proteomes" id="UP000782241">
    <property type="component" value="Unassembled WGS sequence"/>
</dbReference>
<accession>A0A9P7KVZ7</accession>
<protein>
    <submittedName>
        <fullName evidence="1">Uncharacterized protein</fullName>
    </submittedName>
</protein>
<sequence>MTLSRETHIFQTGRQILRIIEFAELLIFAKIMYLKLYSLLLAALSAEALATPHQVPDASAGDLAIPASSGKFLENFGQSNLDFDQWIDHMVEEGHLFRPNTTDSSVIIARDGGKWKVTLKNVACSTVTGSKDLLDRAEAHFCDDFIKNAGNMMARDMEMDVTRLVCDNGTFCRLGLKSVFDFFHLFPTADDIAGVCHDMFNAVQNACPDGGGVADTEVTGGSGETESGQLEFSYTLGNDGECQEDPTHQCFDKDVQ</sequence>
<name>A0A9P7KVZ7_9HYPO</name>
<dbReference type="EMBL" id="JAGPUO010000008">
    <property type="protein sequence ID" value="KAG5660916.1"/>
    <property type="molecule type" value="Genomic_DNA"/>
</dbReference>
<gene>
    <name evidence="1" type="ORF">KAF25_002559</name>
</gene>
<evidence type="ECO:0000313" key="1">
    <source>
        <dbReference type="EMBL" id="KAG5660916.1"/>
    </source>
</evidence>
<keyword evidence="2" id="KW-1185">Reference proteome</keyword>
<comment type="caution">
    <text evidence="1">The sequence shown here is derived from an EMBL/GenBank/DDBJ whole genome shotgun (WGS) entry which is preliminary data.</text>
</comment>
<evidence type="ECO:0000313" key="2">
    <source>
        <dbReference type="Proteomes" id="UP000782241"/>
    </source>
</evidence>
<dbReference type="AlphaFoldDB" id="A0A9P7KVZ7"/>
<proteinExistence type="predicted"/>